<evidence type="ECO:0000313" key="1">
    <source>
        <dbReference type="EMBL" id="OMJ88139.1"/>
    </source>
</evidence>
<accession>A0A1R2CGI5</accession>
<protein>
    <submittedName>
        <fullName evidence="1">Uncharacterized protein</fullName>
    </submittedName>
</protein>
<dbReference type="EMBL" id="MPUH01000158">
    <property type="protein sequence ID" value="OMJ88139.1"/>
    <property type="molecule type" value="Genomic_DNA"/>
</dbReference>
<keyword evidence="2" id="KW-1185">Reference proteome</keyword>
<sequence length="202" mass="24077">MVFSWLYRRFSCQEGERLARLLKDYKDRLDKDNIFKQDLLMDFIGNNIVVKEKTLSEDIKLKLTLNNKKFVVTFKAWKYERTDQVHEIIAENIFPFQVSYNVRHEACLFECIGAGDRFIVLRTSRLKYPIKVKRYSIEATDSLYRGPWINILSFKTRKLLAKNLMEMGITNEFIGNCIELARDKYKRLNSTWADKIHNFLNN</sequence>
<dbReference type="InterPro" id="IPR036561">
    <property type="entry name" value="MAM33_sf"/>
</dbReference>
<proteinExistence type="predicted"/>
<reference evidence="1 2" key="1">
    <citation type="submission" date="2016-11" db="EMBL/GenBank/DDBJ databases">
        <title>The macronuclear genome of Stentor coeruleus: a giant cell with tiny introns.</title>
        <authorList>
            <person name="Slabodnick M."/>
            <person name="Ruby J.G."/>
            <person name="Reiff S.B."/>
            <person name="Swart E.C."/>
            <person name="Gosai S."/>
            <person name="Prabakaran S."/>
            <person name="Witkowska E."/>
            <person name="Larue G.E."/>
            <person name="Fisher S."/>
            <person name="Freeman R.M."/>
            <person name="Gunawardena J."/>
            <person name="Chu W."/>
            <person name="Stover N.A."/>
            <person name="Gregory B.D."/>
            <person name="Nowacki M."/>
            <person name="Derisi J."/>
            <person name="Roy S.W."/>
            <person name="Marshall W.F."/>
            <person name="Sood P."/>
        </authorList>
    </citation>
    <scope>NUCLEOTIDE SEQUENCE [LARGE SCALE GENOMIC DNA]</scope>
    <source>
        <strain evidence="1">WM001</strain>
    </source>
</reference>
<name>A0A1R2CGI5_9CILI</name>
<dbReference type="AlphaFoldDB" id="A0A1R2CGI5"/>
<comment type="caution">
    <text evidence="1">The sequence shown here is derived from an EMBL/GenBank/DDBJ whole genome shotgun (WGS) entry which is preliminary data.</text>
</comment>
<evidence type="ECO:0000313" key="2">
    <source>
        <dbReference type="Proteomes" id="UP000187209"/>
    </source>
</evidence>
<dbReference type="Gene3D" id="3.10.280.10">
    <property type="entry name" value="Mitochondrial glycoprotein"/>
    <property type="match status" value="1"/>
</dbReference>
<dbReference type="SUPFAM" id="SSF54529">
    <property type="entry name" value="Mitochondrial glycoprotein MAM33-like"/>
    <property type="match status" value="1"/>
</dbReference>
<dbReference type="Proteomes" id="UP000187209">
    <property type="component" value="Unassembled WGS sequence"/>
</dbReference>
<gene>
    <name evidence="1" type="ORF">SteCoe_9954</name>
</gene>
<organism evidence="1 2">
    <name type="scientific">Stentor coeruleus</name>
    <dbReference type="NCBI Taxonomy" id="5963"/>
    <lineage>
        <taxon>Eukaryota</taxon>
        <taxon>Sar</taxon>
        <taxon>Alveolata</taxon>
        <taxon>Ciliophora</taxon>
        <taxon>Postciliodesmatophora</taxon>
        <taxon>Heterotrichea</taxon>
        <taxon>Heterotrichida</taxon>
        <taxon>Stentoridae</taxon>
        <taxon>Stentor</taxon>
    </lineage>
</organism>